<reference evidence="3 4" key="1">
    <citation type="submission" date="2017-02" db="EMBL/GenBank/DDBJ databases">
        <title>Draft Genome Sequence of Streptomyces tsukubaensis F601, a Producer of the immunosuppressant tacrolimus FK506.</title>
        <authorList>
            <person name="Zong G."/>
            <person name="Zhong C."/>
            <person name="Fu J."/>
            <person name="Qin R."/>
            <person name="Cao G."/>
        </authorList>
    </citation>
    <scope>NUCLEOTIDE SEQUENCE [LARGE SCALE GENOMIC DNA]</scope>
    <source>
        <strain evidence="3 4">F601</strain>
    </source>
</reference>
<organism evidence="3 4">
    <name type="scientific">Streptomyces tsukubensis</name>
    <dbReference type="NCBI Taxonomy" id="83656"/>
    <lineage>
        <taxon>Bacteria</taxon>
        <taxon>Bacillati</taxon>
        <taxon>Actinomycetota</taxon>
        <taxon>Actinomycetes</taxon>
        <taxon>Kitasatosporales</taxon>
        <taxon>Streptomycetaceae</taxon>
        <taxon>Streptomyces</taxon>
    </lineage>
</organism>
<dbReference type="Proteomes" id="UP000190539">
    <property type="component" value="Unassembled WGS sequence"/>
</dbReference>
<dbReference type="AlphaFoldDB" id="A0A1V4ADR4"/>
<dbReference type="InterPro" id="IPR058852">
    <property type="entry name" value="HTH_77"/>
</dbReference>
<dbReference type="EMBL" id="MVFC01000002">
    <property type="protein sequence ID" value="OON82115.1"/>
    <property type="molecule type" value="Genomic_DNA"/>
</dbReference>
<dbReference type="SUPFAM" id="SSF52540">
    <property type="entry name" value="P-loop containing nucleoside triphosphate hydrolases"/>
    <property type="match status" value="1"/>
</dbReference>
<dbReference type="SUPFAM" id="SSF48452">
    <property type="entry name" value="TPR-like"/>
    <property type="match status" value="1"/>
</dbReference>
<feature type="compositionally biased region" description="Basic and acidic residues" evidence="1">
    <location>
        <begin position="708"/>
        <end position="717"/>
    </location>
</feature>
<feature type="region of interest" description="Disordered" evidence="1">
    <location>
        <begin position="695"/>
        <end position="729"/>
    </location>
</feature>
<sequence length="729" mass="78666">MRRFFHPDEAPDGAPAPLSWSGALPLELDSFFGRSEESAALAGMLERARLVTVTGAGGVGKSRLTLRAAASARSRFPGGARLVELSSVRDPALVEYAVADAAGLLDQTLRPPREALLDHLTGQSTLLLLDGYEHVLEECAALVRDLLRRVPGLVVLAAGRRPLTVAGERVLHLAPLPVADAAALLADRAAACLPGFALHEGNRATVHHLCERLDRLPLAVELAAGRLRALSPAQLLARLDDGFDLLTGGTPRTPERHRSLHTAVGFSHELCSPRERLLWARLTVFAGPFELEAAEYICGGDELPAESILDVLDELLAQSVVSREETPTGVRYRMLDTVRAYGARWLTAVGDATRMRRRHRDWYTGLATWCELDWFSPRQAEVAARLESELADVRAALEYSLTEPGEERLGQYLAGTLWFYWVGCGRLAEGRHWLERGVELTDGHAESRLKCLWVLGYVAVLQGDTVGALRALQECADEAERVGSATAAAYAEHRTGCVALLNDDPEHAEELLSSALESYRRLGELNSNVLMGQVELAMALAFQGELDEAVRLCEEVREVCEDHGELWALAYALYVLGFAAWTRGDLTEARALVQRCLALDHAFHDLLGSVLAMELLALFVVSEGDAVEAAVLQGAAGRMWGSVGLPLFGSANFGAPHRACETRARAALGTARYEEAVREGALLAPNVAVTRALTLAGAPAGPSEDGAEETRDTREPAASRPVRGGEAAG</sequence>
<evidence type="ECO:0000259" key="2">
    <source>
        <dbReference type="Pfam" id="PF25872"/>
    </source>
</evidence>
<keyword evidence="4" id="KW-1185">Reference proteome</keyword>
<gene>
    <name evidence="3" type="ORF">B1H18_03415</name>
</gene>
<dbReference type="Pfam" id="PF25872">
    <property type="entry name" value="HTH_77"/>
    <property type="match status" value="1"/>
</dbReference>
<dbReference type="Gene3D" id="3.40.50.300">
    <property type="entry name" value="P-loop containing nucleotide triphosphate hydrolases"/>
    <property type="match status" value="1"/>
</dbReference>
<feature type="domain" description="Winged helix-turn-helix" evidence="2">
    <location>
        <begin position="273"/>
        <end position="346"/>
    </location>
</feature>
<evidence type="ECO:0000256" key="1">
    <source>
        <dbReference type="SAM" id="MobiDB-lite"/>
    </source>
</evidence>
<dbReference type="STRING" id="83656.B1H18_03415"/>
<name>A0A1V4ADR4_9ACTN</name>
<evidence type="ECO:0000313" key="3">
    <source>
        <dbReference type="EMBL" id="OON82115.1"/>
    </source>
</evidence>
<proteinExistence type="predicted"/>
<protein>
    <submittedName>
        <fullName evidence="3">Regulator</fullName>
    </submittedName>
</protein>
<dbReference type="SMART" id="SM00028">
    <property type="entry name" value="TPR"/>
    <property type="match status" value="3"/>
</dbReference>
<accession>A0A1V4ADR4</accession>
<dbReference type="InterPro" id="IPR027417">
    <property type="entry name" value="P-loop_NTPase"/>
</dbReference>
<dbReference type="RefSeq" id="WP_077964666.1">
    <property type="nucleotide sequence ID" value="NZ_CP045178.1"/>
</dbReference>
<dbReference type="Pfam" id="PF13424">
    <property type="entry name" value="TPR_12"/>
    <property type="match status" value="1"/>
</dbReference>
<dbReference type="PANTHER" id="PTHR47691:SF3">
    <property type="entry name" value="HTH-TYPE TRANSCRIPTIONAL REGULATOR RV0890C-RELATED"/>
    <property type="match status" value="1"/>
</dbReference>
<dbReference type="InterPro" id="IPR011990">
    <property type="entry name" value="TPR-like_helical_dom_sf"/>
</dbReference>
<dbReference type="InterPro" id="IPR019734">
    <property type="entry name" value="TPR_rpt"/>
</dbReference>
<dbReference type="PANTHER" id="PTHR47691">
    <property type="entry name" value="REGULATOR-RELATED"/>
    <property type="match status" value="1"/>
</dbReference>
<dbReference type="OrthoDB" id="499349at2"/>
<evidence type="ECO:0000313" key="4">
    <source>
        <dbReference type="Proteomes" id="UP000190539"/>
    </source>
</evidence>
<dbReference type="Gene3D" id="1.25.40.10">
    <property type="entry name" value="Tetratricopeptide repeat domain"/>
    <property type="match status" value="1"/>
</dbReference>
<comment type="caution">
    <text evidence="3">The sequence shown here is derived from an EMBL/GenBank/DDBJ whole genome shotgun (WGS) entry which is preliminary data.</text>
</comment>